<dbReference type="Pfam" id="PF16510">
    <property type="entry name" value="P22_portal"/>
    <property type="match status" value="1"/>
</dbReference>
<feature type="region of interest" description="Disordered" evidence="1">
    <location>
        <begin position="365"/>
        <end position="395"/>
    </location>
</feature>
<dbReference type="EMBL" id="LAZR01029761">
    <property type="protein sequence ID" value="KKL58614.1"/>
    <property type="molecule type" value="Genomic_DNA"/>
</dbReference>
<dbReference type="InterPro" id="IPR032427">
    <property type="entry name" value="P22_portal"/>
</dbReference>
<accession>A0A0F9DAB6</accession>
<sequence length="395" mass="44042">MILGDNERTKFYKDDLPEGFKIEKIKPMDLEGEIVDSALRHPDGSQALIIKQRETEIRKVVQHITNGVEIIETNPWRGKWIPISPCFGREEFVDLGESGSKRVLLSAVRKVRDSVMSYCYARSSQLEEIGRLPKAIYAGYEGQLATATDWDKLNKVTDAYVEFKAKTEATGETILPLPQRQTHEPAIHALEMFCEATRRSIQAGMGLTPLPTSAQRQNQKSGVALERIENQMSRGAYHFSYAYDRFLTHMGRIANDLLDKIEDTPRDVGTIKDDDSHEIVRLNEKGKDSKGEETDYSYGKGRYGITVSAGPSFESEREEGKEFATTLAQSPNLIPMALQGQGSAPKILAKVIKLLNLGTIGDQMAEDIDPSLKDGEAEIPPEATARLQQAAQQLQ</sequence>
<evidence type="ECO:0000256" key="1">
    <source>
        <dbReference type="SAM" id="MobiDB-lite"/>
    </source>
</evidence>
<protein>
    <submittedName>
        <fullName evidence="2">Uncharacterized protein</fullName>
    </submittedName>
</protein>
<comment type="caution">
    <text evidence="2">The sequence shown here is derived from an EMBL/GenBank/DDBJ whole genome shotgun (WGS) entry which is preliminary data.</text>
</comment>
<evidence type="ECO:0000313" key="2">
    <source>
        <dbReference type="EMBL" id="KKL58614.1"/>
    </source>
</evidence>
<gene>
    <name evidence="2" type="ORF">LCGC14_2223600</name>
</gene>
<reference evidence="2" key="1">
    <citation type="journal article" date="2015" name="Nature">
        <title>Complex archaea that bridge the gap between prokaryotes and eukaryotes.</title>
        <authorList>
            <person name="Spang A."/>
            <person name="Saw J.H."/>
            <person name="Jorgensen S.L."/>
            <person name="Zaremba-Niedzwiedzka K."/>
            <person name="Martijn J."/>
            <person name="Lind A.E."/>
            <person name="van Eijk R."/>
            <person name="Schleper C."/>
            <person name="Guy L."/>
            <person name="Ettema T.J."/>
        </authorList>
    </citation>
    <scope>NUCLEOTIDE SEQUENCE</scope>
</reference>
<dbReference type="AlphaFoldDB" id="A0A0F9DAB6"/>
<feature type="non-terminal residue" evidence="2">
    <location>
        <position position="395"/>
    </location>
</feature>
<name>A0A0F9DAB6_9ZZZZ</name>
<proteinExistence type="predicted"/>
<organism evidence="2">
    <name type="scientific">marine sediment metagenome</name>
    <dbReference type="NCBI Taxonomy" id="412755"/>
    <lineage>
        <taxon>unclassified sequences</taxon>
        <taxon>metagenomes</taxon>
        <taxon>ecological metagenomes</taxon>
    </lineage>
</organism>